<reference evidence="1 2" key="1">
    <citation type="submission" date="2013-11" db="EMBL/GenBank/DDBJ databases">
        <title>Genome sequencing of Stegodyphus mimosarum.</title>
        <authorList>
            <person name="Bechsgaard J."/>
        </authorList>
    </citation>
    <scope>NUCLEOTIDE SEQUENCE [LARGE SCALE GENOMIC DNA]</scope>
</reference>
<dbReference type="EMBL" id="KK116980">
    <property type="protein sequence ID" value="KFM69221.1"/>
    <property type="molecule type" value="Genomic_DNA"/>
</dbReference>
<evidence type="ECO:0000313" key="1">
    <source>
        <dbReference type="EMBL" id="KFM69221.1"/>
    </source>
</evidence>
<dbReference type="Proteomes" id="UP000054359">
    <property type="component" value="Unassembled WGS sequence"/>
</dbReference>
<accession>A0A087TVT2</accession>
<keyword evidence="2" id="KW-1185">Reference proteome</keyword>
<protein>
    <submittedName>
        <fullName evidence="1">Uncharacterized protein</fullName>
    </submittedName>
</protein>
<sequence>MEGNPLIGINVQIESVHLDHRSAFWGIFWNVWIVRWLESQWCVVIFVFNFDIHVKPRSQWNSSSVLSNNSQPIAKTSFSVQNSSSAYIT</sequence>
<evidence type="ECO:0000313" key="2">
    <source>
        <dbReference type="Proteomes" id="UP000054359"/>
    </source>
</evidence>
<proteinExistence type="predicted"/>
<name>A0A087TVT2_STEMI</name>
<gene>
    <name evidence="1" type="ORF">X975_18585</name>
</gene>
<feature type="non-terminal residue" evidence="1">
    <location>
        <position position="89"/>
    </location>
</feature>
<dbReference type="AlphaFoldDB" id="A0A087TVT2"/>
<organism evidence="1 2">
    <name type="scientific">Stegodyphus mimosarum</name>
    <name type="common">African social velvet spider</name>
    <dbReference type="NCBI Taxonomy" id="407821"/>
    <lineage>
        <taxon>Eukaryota</taxon>
        <taxon>Metazoa</taxon>
        <taxon>Ecdysozoa</taxon>
        <taxon>Arthropoda</taxon>
        <taxon>Chelicerata</taxon>
        <taxon>Arachnida</taxon>
        <taxon>Araneae</taxon>
        <taxon>Araneomorphae</taxon>
        <taxon>Entelegynae</taxon>
        <taxon>Eresoidea</taxon>
        <taxon>Eresidae</taxon>
        <taxon>Stegodyphus</taxon>
    </lineage>
</organism>